<feature type="region of interest" description="Disordered" evidence="1">
    <location>
        <begin position="244"/>
        <end position="264"/>
    </location>
</feature>
<dbReference type="Proteomes" id="UP000007148">
    <property type="component" value="Unassembled WGS sequence"/>
</dbReference>
<dbReference type="Gene3D" id="1.20.900.10">
    <property type="entry name" value="Dbl homology (DH) domain"/>
    <property type="match status" value="1"/>
</dbReference>
<proteinExistence type="predicted"/>
<feature type="compositionally biased region" description="Polar residues" evidence="1">
    <location>
        <begin position="86"/>
        <end position="109"/>
    </location>
</feature>
<dbReference type="InterPro" id="IPR035899">
    <property type="entry name" value="DBL_dom_sf"/>
</dbReference>
<feature type="region of interest" description="Disordered" evidence="1">
    <location>
        <begin position="581"/>
        <end position="609"/>
    </location>
</feature>
<feature type="domain" description="DH" evidence="2">
    <location>
        <begin position="904"/>
        <end position="954"/>
    </location>
</feature>
<keyword evidence="4" id="KW-1185">Reference proteome</keyword>
<feature type="compositionally biased region" description="Basic and acidic residues" evidence="1">
    <location>
        <begin position="794"/>
        <end position="806"/>
    </location>
</feature>
<feature type="compositionally biased region" description="Polar residues" evidence="1">
    <location>
        <begin position="28"/>
        <end position="46"/>
    </location>
</feature>
<feature type="region of interest" description="Disordered" evidence="1">
    <location>
        <begin position="791"/>
        <end position="896"/>
    </location>
</feature>
<name>G4T731_SERID</name>
<comment type="caution">
    <text evidence="3">The sequence shown here is derived from an EMBL/GenBank/DDBJ whole genome shotgun (WGS) entry which is preliminary data.</text>
</comment>
<feature type="region of interest" description="Disordered" evidence="1">
    <location>
        <begin position="1"/>
        <end position="117"/>
    </location>
</feature>
<dbReference type="eggNOG" id="ENOG502SEUW">
    <property type="taxonomic scope" value="Eukaryota"/>
</dbReference>
<accession>G4T731</accession>
<organism evidence="3 4">
    <name type="scientific">Serendipita indica (strain DSM 11827)</name>
    <name type="common">Root endophyte fungus</name>
    <name type="synonym">Piriformospora indica</name>
    <dbReference type="NCBI Taxonomy" id="1109443"/>
    <lineage>
        <taxon>Eukaryota</taxon>
        <taxon>Fungi</taxon>
        <taxon>Dikarya</taxon>
        <taxon>Basidiomycota</taxon>
        <taxon>Agaricomycotina</taxon>
        <taxon>Agaricomycetes</taxon>
        <taxon>Sebacinales</taxon>
        <taxon>Serendipitaceae</taxon>
        <taxon>Serendipita</taxon>
    </lineage>
</organism>
<feature type="compositionally biased region" description="Polar residues" evidence="1">
    <location>
        <begin position="537"/>
        <end position="548"/>
    </location>
</feature>
<dbReference type="OrthoDB" id="660555at2759"/>
<dbReference type="EMBL" id="CAFZ01000010">
    <property type="protein sequence ID" value="CCA67163.1"/>
    <property type="molecule type" value="Genomic_DNA"/>
</dbReference>
<dbReference type="InParanoid" id="G4T731"/>
<feature type="compositionally biased region" description="Polar residues" evidence="1">
    <location>
        <begin position="149"/>
        <end position="180"/>
    </location>
</feature>
<feature type="compositionally biased region" description="Low complexity" evidence="1">
    <location>
        <begin position="846"/>
        <end position="860"/>
    </location>
</feature>
<feature type="region of interest" description="Disordered" evidence="1">
    <location>
        <begin position="756"/>
        <end position="778"/>
    </location>
</feature>
<dbReference type="InterPro" id="IPR000219">
    <property type="entry name" value="DH_dom"/>
</dbReference>
<evidence type="ECO:0000256" key="1">
    <source>
        <dbReference type="SAM" id="MobiDB-lite"/>
    </source>
</evidence>
<reference evidence="3 4" key="1">
    <citation type="journal article" date="2011" name="PLoS Pathog.">
        <title>Endophytic Life Strategies Decoded by Genome and Transcriptome Analyses of the Mutualistic Root Symbiont Piriformospora indica.</title>
        <authorList>
            <person name="Zuccaro A."/>
            <person name="Lahrmann U."/>
            <person name="Guldener U."/>
            <person name="Langen G."/>
            <person name="Pfiffi S."/>
            <person name="Biedenkopf D."/>
            <person name="Wong P."/>
            <person name="Samans B."/>
            <person name="Grimm C."/>
            <person name="Basiewicz M."/>
            <person name="Murat C."/>
            <person name="Martin F."/>
            <person name="Kogel K.H."/>
        </authorList>
    </citation>
    <scope>NUCLEOTIDE SEQUENCE [LARGE SCALE GENOMIC DNA]</scope>
    <source>
        <strain evidence="3 4">DSM 11827</strain>
    </source>
</reference>
<feature type="compositionally biased region" description="Polar residues" evidence="1">
    <location>
        <begin position="868"/>
        <end position="880"/>
    </location>
</feature>
<feature type="region of interest" description="Disordered" evidence="1">
    <location>
        <begin position="350"/>
        <end position="490"/>
    </location>
</feature>
<feature type="compositionally biased region" description="Low complexity" evidence="1">
    <location>
        <begin position="359"/>
        <end position="371"/>
    </location>
</feature>
<dbReference type="AlphaFoldDB" id="G4T731"/>
<feature type="region of interest" description="Disordered" evidence="1">
    <location>
        <begin position="518"/>
        <end position="565"/>
    </location>
</feature>
<dbReference type="HOGENOM" id="CLU_013028_0_0_1"/>
<dbReference type="SUPFAM" id="SSF48065">
    <property type="entry name" value="DBL homology domain (DH-domain)"/>
    <property type="match status" value="1"/>
</dbReference>
<evidence type="ECO:0000313" key="4">
    <source>
        <dbReference type="Proteomes" id="UP000007148"/>
    </source>
</evidence>
<feature type="compositionally biased region" description="Basic residues" evidence="1">
    <location>
        <begin position="461"/>
        <end position="473"/>
    </location>
</feature>
<protein>
    <recommendedName>
        <fullName evidence="2">DH domain-containing protein</fullName>
    </recommendedName>
</protein>
<feature type="region of interest" description="Disordered" evidence="1">
    <location>
        <begin position="131"/>
        <end position="198"/>
    </location>
</feature>
<sequence length="965" mass="102922">MPPSAQVATIQAIQRPGRPGPKPWIPEGTSSCPESGSSAGEQTSDSFIHLPPGAQLPNPPEQQLPFPLLALSNPPAPRRLSRSPPKHQNTPGTSKSQQSTSPTGANAKQRSPPAPSSWAVHFRGFVKAVKWSKSTPQSKNVAPDDKVNVSGQSQGRTLSPISGDPNASNSRASRSKTTIPLGTILDRRTQSTSNISPNAGGVFLVPHIRTQHELRPPTPGWMHPLPVNPYELSSARTIIGHESGRSRQSLDHAAYTSSSPPLADLPVRRSVSEIGHGSVTFAPLSPDASMSSLDHLPPFNLDSPDPSQEFFPRNSVAFADENAAMDPEDQENIPIQPRKRFNGLKRALTFGRSNENRSTSDIPSSSSSIPTAPRHRASKSADTGVPGLVLATPADREGPSRLRRRSTLADATHSRSPSSFRLKEPPKFTLSPDASATSLLSTNATPGTSSSPTVATDSKPQLRRRLTKRKPSQRSRSNLPTTIEVETPKSVDVPNPMEALVIPGGIRYPMHIDMNLNTDSPTSVVPHSAPPALGPGQNPQPVSVASDQPPSTVPPVPPLPPSLTSMTTVLPSAKPLTLVDLGIPPPPIPTSKPVRPPMPQRPSLERRASRRRWTLDVASEDIDDEVLKAELERLRSLGEPSKDPSMPDEGWTLARKALLSSREIILTERTYLNQLLRFMGDAALSEAKPPSLLMKHLPLLLSASQAFCMRLNEDPSAWGVSAAFVTVETVLESVLVDYCTVVGQIVLACKQATTTVTSGTKTPTGTTSPKSPLSKSRTSIVNASEFGRIFSNRSTEKVGGEDKDQRMPVSAWQGDPTNGGGGKSFPRSKSMPGKSSKRRASLPANSSSHSSMTSTPAAAAQDGGNVGMSPNGSNSLNLTPGPSPTDSKKSSLANGRARATTAADIAIAPPQRVTRYVMLYKDLLNSTPLTAPSRPLVQRALDGALRIAERCNKAQGDLSLIMAKR</sequence>
<dbReference type="STRING" id="1109443.G4T731"/>
<feature type="compositionally biased region" description="Pro residues" evidence="1">
    <location>
        <begin position="551"/>
        <end position="561"/>
    </location>
</feature>
<feature type="compositionally biased region" description="Polar residues" evidence="1">
    <location>
        <begin position="1"/>
        <end position="12"/>
    </location>
</feature>
<evidence type="ECO:0000313" key="3">
    <source>
        <dbReference type="EMBL" id="CCA67163.1"/>
    </source>
</evidence>
<dbReference type="GO" id="GO:0005085">
    <property type="term" value="F:guanyl-nucleotide exchange factor activity"/>
    <property type="evidence" value="ECO:0007669"/>
    <property type="project" value="InterPro"/>
</dbReference>
<evidence type="ECO:0000259" key="2">
    <source>
        <dbReference type="PROSITE" id="PS50010"/>
    </source>
</evidence>
<dbReference type="PROSITE" id="PS50010">
    <property type="entry name" value="DH_2"/>
    <property type="match status" value="1"/>
</dbReference>
<gene>
    <name evidence="3" type="ORF">PIIN_00995</name>
</gene>
<feature type="compositionally biased region" description="Pro residues" evidence="1">
    <location>
        <begin position="583"/>
        <end position="600"/>
    </location>
</feature>
<feature type="compositionally biased region" description="Polar residues" evidence="1">
    <location>
        <begin position="432"/>
        <end position="459"/>
    </location>
</feature>